<comment type="similarity">
    <text evidence="1 4">Belongs to the short-chain dehydrogenases/reductases (SDR) family.</text>
</comment>
<dbReference type="EMBL" id="JALJOQ010000198">
    <property type="protein sequence ID" value="KAK9790101.1"/>
    <property type="molecule type" value="Genomic_DNA"/>
</dbReference>
<dbReference type="PANTHER" id="PTHR43490">
    <property type="entry name" value="(+)-NEOMENTHOL DEHYDROGENASE"/>
    <property type="match status" value="1"/>
</dbReference>
<dbReference type="SUPFAM" id="SSF51735">
    <property type="entry name" value="NAD(P)-binding Rossmann-fold domains"/>
    <property type="match status" value="1"/>
</dbReference>
<dbReference type="Pfam" id="PF00106">
    <property type="entry name" value="adh_short"/>
    <property type="match status" value="1"/>
</dbReference>
<evidence type="ECO:0000256" key="4">
    <source>
        <dbReference type="RuleBase" id="RU000363"/>
    </source>
</evidence>
<proteinExistence type="inferred from homology"/>
<dbReference type="PANTHER" id="PTHR43490:SF99">
    <property type="entry name" value="SHORT-CHAIN DEHYDROGENASE_REDUCTASE"/>
    <property type="match status" value="1"/>
</dbReference>
<dbReference type="AlphaFoldDB" id="A0AAW1NR43"/>
<protein>
    <submittedName>
        <fullName evidence="5">Uncharacterized protein</fullName>
    </submittedName>
</protein>
<reference evidence="5 6" key="1">
    <citation type="journal article" date="2024" name="Nat. Commun.">
        <title>Phylogenomics reveals the evolutionary origins of lichenization in chlorophyte algae.</title>
        <authorList>
            <person name="Puginier C."/>
            <person name="Libourel C."/>
            <person name="Otte J."/>
            <person name="Skaloud P."/>
            <person name="Haon M."/>
            <person name="Grisel S."/>
            <person name="Petersen M."/>
            <person name="Berrin J.G."/>
            <person name="Delaux P.M."/>
            <person name="Dal Grande F."/>
            <person name="Keller J."/>
        </authorList>
    </citation>
    <scope>NUCLEOTIDE SEQUENCE [LARGE SCALE GENOMIC DNA]</scope>
    <source>
        <strain evidence="5 6">SAG 2036</strain>
    </source>
</reference>
<sequence length="241" mass="25279">MEGAGKIALVTGANKGIGYEIVRGLAQKGCIVLLGARNAALGQAAAKDLQAEGKIQFLELDVTSDSSVDKATAYVKQQFGHLDILVNNAGVGNIPGGALDTTDPKEVAWVFEVNVFGVVRMLNAFLPLIKAAPAGRIVNASSVVGSFGLVDQWGAVRKTCMAYAASKSTLNGIMQSYAMNLEEGSPVKINNICPGYCSTDLNNFEGHHTAEQGAQISIKMALIGPEGPCGELWNDAGKQPW</sequence>
<dbReference type="PRINTS" id="PR00081">
    <property type="entry name" value="GDHRDH"/>
</dbReference>
<name>A0AAW1NR43_9CHLO</name>
<keyword evidence="3" id="KW-0560">Oxidoreductase</keyword>
<dbReference type="InterPro" id="IPR036291">
    <property type="entry name" value="NAD(P)-bd_dom_sf"/>
</dbReference>
<evidence type="ECO:0000256" key="1">
    <source>
        <dbReference type="ARBA" id="ARBA00006484"/>
    </source>
</evidence>
<keyword evidence="6" id="KW-1185">Reference proteome</keyword>
<organism evidence="5 6">
    <name type="scientific">Symbiochloris irregularis</name>
    <dbReference type="NCBI Taxonomy" id="706552"/>
    <lineage>
        <taxon>Eukaryota</taxon>
        <taxon>Viridiplantae</taxon>
        <taxon>Chlorophyta</taxon>
        <taxon>core chlorophytes</taxon>
        <taxon>Trebouxiophyceae</taxon>
        <taxon>Trebouxiales</taxon>
        <taxon>Trebouxiaceae</taxon>
        <taxon>Symbiochloris</taxon>
    </lineage>
</organism>
<dbReference type="Proteomes" id="UP001465755">
    <property type="component" value="Unassembled WGS sequence"/>
</dbReference>
<dbReference type="PRINTS" id="PR00080">
    <property type="entry name" value="SDRFAMILY"/>
</dbReference>
<keyword evidence="2" id="KW-0521">NADP</keyword>
<evidence type="ECO:0000256" key="3">
    <source>
        <dbReference type="ARBA" id="ARBA00023002"/>
    </source>
</evidence>
<dbReference type="InterPro" id="IPR002347">
    <property type="entry name" value="SDR_fam"/>
</dbReference>
<evidence type="ECO:0000313" key="5">
    <source>
        <dbReference type="EMBL" id="KAK9790101.1"/>
    </source>
</evidence>
<accession>A0AAW1NR43</accession>
<dbReference type="GO" id="GO:0016491">
    <property type="term" value="F:oxidoreductase activity"/>
    <property type="evidence" value="ECO:0007669"/>
    <property type="project" value="UniProtKB-KW"/>
</dbReference>
<gene>
    <name evidence="5" type="ORF">WJX73_002739</name>
</gene>
<dbReference type="Gene3D" id="3.40.50.720">
    <property type="entry name" value="NAD(P)-binding Rossmann-like Domain"/>
    <property type="match status" value="1"/>
</dbReference>
<comment type="caution">
    <text evidence="5">The sequence shown here is derived from an EMBL/GenBank/DDBJ whole genome shotgun (WGS) entry which is preliminary data.</text>
</comment>
<evidence type="ECO:0000256" key="2">
    <source>
        <dbReference type="ARBA" id="ARBA00022857"/>
    </source>
</evidence>
<evidence type="ECO:0000313" key="6">
    <source>
        <dbReference type="Proteomes" id="UP001465755"/>
    </source>
</evidence>